<sequence>MGEVGRQQRVLVRKTGRVLDRLAAEKAILRANVAKLTTDLEASKPHTRKTVKENPNDGFATLKDIVAAQKASERAPKRRRANQPVIDEAVVQEAQDCIIHGLERIRDLEES</sequence>
<comment type="caution">
    <text evidence="1">The sequence shown here is derived from an EMBL/GenBank/DDBJ whole genome shotgun (WGS) entry which is preliminary data.</text>
</comment>
<dbReference type="EMBL" id="MU858225">
    <property type="protein sequence ID" value="KAK4208886.1"/>
    <property type="molecule type" value="Genomic_DNA"/>
</dbReference>
<organism evidence="1 2">
    <name type="scientific">Rhypophila decipiens</name>
    <dbReference type="NCBI Taxonomy" id="261697"/>
    <lineage>
        <taxon>Eukaryota</taxon>
        <taxon>Fungi</taxon>
        <taxon>Dikarya</taxon>
        <taxon>Ascomycota</taxon>
        <taxon>Pezizomycotina</taxon>
        <taxon>Sordariomycetes</taxon>
        <taxon>Sordariomycetidae</taxon>
        <taxon>Sordariales</taxon>
        <taxon>Naviculisporaceae</taxon>
        <taxon>Rhypophila</taxon>
    </lineage>
</organism>
<evidence type="ECO:0000313" key="2">
    <source>
        <dbReference type="Proteomes" id="UP001301769"/>
    </source>
</evidence>
<dbReference type="AlphaFoldDB" id="A0AAN6XYF1"/>
<reference evidence="1" key="1">
    <citation type="journal article" date="2023" name="Mol. Phylogenet. Evol.">
        <title>Genome-scale phylogeny and comparative genomics of the fungal order Sordariales.</title>
        <authorList>
            <person name="Hensen N."/>
            <person name="Bonometti L."/>
            <person name="Westerberg I."/>
            <person name="Brannstrom I.O."/>
            <person name="Guillou S."/>
            <person name="Cros-Aarteil S."/>
            <person name="Calhoun S."/>
            <person name="Haridas S."/>
            <person name="Kuo A."/>
            <person name="Mondo S."/>
            <person name="Pangilinan J."/>
            <person name="Riley R."/>
            <person name="LaButti K."/>
            <person name="Andreopoulos B."/>
            <person name="Lipzen A."/>
            <person name="Chen C."/>
            <person name="Yan M."/>
            <person name="Daum C."/>
            <person name="Ng V."/>
            <person name="Clum A."/>
            <person name="Steindorff A."/>
            <person name="Ohm R.A."/>
            <person name="Martin F."/>
            <person name="Silar P."/>
            <person name="Natvig D.O."/>
            <person name="Lalanne C."/>
            <person name="Gautier V."/>
            <person name="Ament-Velasquez S.L."/>
            <person name="Kruys A."/>
            <person name="Hutchinson M.I."/>
            <person name="Powell A.J."/>
            <person name="Barry K."/>
            <person name="Miller A.N."/>
            <person name="Grigoriev I.V."/>
            <person name="Debuchy R."/>
            <person name="Gladieux P."/>
            <person name="Hiltunen Thoren M."/>
            <person name="Johannesson H."/>
        </authorList>
    </citation>
    <scope>NUCLEOTIDE SEQUENCE</scope>
    <source>
        <strain evidence="1">PSN293</strain>
    </source>
</reference>
<reference evidence="1" key="2">
    <citation type="submission" date="2023-05" db="EMBL/GenBank/DDBJ databases">
        <authorList>
            <consortium name="Lawrence Berkeley National Laboratory"/>
            <person name="Steindorff A."/>
            <person name="Hensen N."/>
            <person name="Bonometti L."/>
            <person name="Westerberg I."/>
            <person name="Brannstrom I.O."/>
            <person name="Guillou S."/>
            <person name="Cros-Aarteil S."/>
            <person name="Calhoun S."/>
            <person name="Haridas S."/>
            <person name="Kuo A."/>
            <person name="Mondo S."/>
            <person name="Pangilinan J."/>
            <person name="Riley R."/>
            <person name="Labutti K."/>
            <person name="Andreopoulos B."/>
            <person name="Lipzen A."/>
            <person name="Chen C."/>
            <person name="Yanf M."/>
            <person name="Daum C."/>
            <person name="Ng V."/>
            <person name="Clum A."/>
            <person name="Ohm R."/>
            <person name="Martin F."/>
            <person name="Silar P."/>
            <person name="Natvig D."/>
            <person name="Lalanne C."/>
            <person name="Gautier V."/>
            <person name="Ament-Velasquez S.L."/>
            <person name="Kruys A."/>
            <person name="Hutchinson M.I."/>
            <person name="Powell A.J."/>
            <person name="Barry K."/>
            <person name="Miller A.N."/>
            <person name="Grigoriev I.V."/>
            <person name="Debuchy R."/>
            <person name="Gladieux P."/>
            <person name="Thoren M.H."/>
            <person name="Johannesson H."/>
        </authorList>
    </citation>
    <scope>NUCLEOTIDE SEQUENCE</scope>
    <source>
        <strain evidence="1">PSN293</strain>
    </source>
</reference>
<gene>
    <name evidence="1" type="ORF">QBC37DRAFT_64392</name>
</gene>
<accession>A0AAN6XYF1</accession>
<protein>
    <submittedName>
        <fullName evidence="1">Uncharacterized protein</fullName>
    </submittedName>
</protein>
<keyword evidence="2" id="KW-1185">Reference proteome</keyword>
<dbReference type="Proteomes" id="UP001301769">
    <property type="component" value="Unassembled WGS sequence"/>
</dbReference>
<proteinExistence type="predicted"/>
<evidence type="ECO:0000313" key="1">
    <source>
        <dbReference type="EMBL" id="KAK4208886.1"/>
    </source>
</evidence>
<name>A0AAN6XYF1_9PEZI</name>